<evidence type="ECO:0000259" key="1">
    <source>
        <dbReference type="PROSITE" id="PS50013"/>
    </source>
</evidence>
<dbReference type="SUPFAM" id="SSF54160">
    <property type="entry name" value="Chromo domain-like"/>
    <property type="match status" value="1"/>
</dbReference>
<keyword evidence="3" id="KW-1185">Reference proteome</keyword>
<feature type="domain" description="Chromo" evidence="1">
    <location>
        <begin position="1"/>
        <end position="61"/>
    </location>
</feature>
<dbReference type="InterPro" id="IPR016197">
    <property type="entry name" value="Chromo-like_dom_sf"/>
</dbReference>
<dbReference type="Gene3D" id="2.40.50.40">
    <property type="match status" value="1"/>
</dbReference>
<evidence type="ECO:0000313" key="2">
    <source>
        <dbReference type="EMBL" id="GFR51038.1"/>
    </source>
</evidence>
<gene>
    <name evidence="2" type="ORF">Agub_g13366</name>
</gene>
<reference evidence="2 3" key="1">
    <citation type="journal article" date="2021" name="Sci. Rep.">
        <title>Genome sequencing of the multicellular alga Astrephomene provides insights into convergent evolution of germ-soma differentiation.</title>
        <authorList>
            <person name="Yamashita S."/>
            <person name="Yamamoto K."/>
            <person name="Matsuzaki R."/>
            <person name="Suzuki S."/>
            <person name="Yamaguchi H."/>
            <person name="Hirooka S."/>
            <person name="Minakuchi Y."/>
            <person name="Miyagishima S."/>
            <person name="Kawachi M."/>
            <person name="Toyoda A."/>
            <person name="Nozaki H."/>
        </authorList>
    </citation>
    <scope>NUCLEOTIDE SEQUENCE [LARGE SCALE GENOMIC DNA]</scope>
    <source>
        <strain evidence="2 3">NIES-4017</strain>
    </source>
</reference>
<sequence>MDEVVRGRTRFFLIKWKGFELNPEAHWEPSRNISPHNVARIAWERRKPFWFRELPRAPPAAAGAAAAAAAVPAPAAVPSPAPAAAAADVFGAAAAAAAAAAYQAPAGMVAGIDARAPAAAPHRRSSRVG</sequence>
<comment type="caution">
    <text evidence="2">The sequence shown here is derived from an EMBL/GenBank/DDBJ whole genome shotgun (WGS) entry which is preliminary data.</text>
</comment>
<dbReference type="AlphaFoldDB" id="A0AAD3E2B4"/>
<organism evidence="2 3">
    <name type="scientific">Astrephomene gubernaculifera</name>
    <dbReference type="NCBI Taxonomy" id="47775"/>
    <lineage>
        <taxon>Eukaryota</taxon>
        <taxon>Viridiplantae</taxon>
        <taxon>Chlorophyta</taxon>
        <taxon>core chlorophytes</taxon>
        <taxon>Chlorophyceae</taxon>
        <taxon>CS clade</taxon>
        <taxon>Chlamydomonadales</taxon>
        <taxon>Astrephomenaceae</taxon>
        <taxon>Astrephomene</taxon>
    </lineage>
</organism>
<evidence type="ECO:0000313" key="3">
    <source>
        <dbReference type="Proteomes" id="UP001054857"/>
    </source>
</evidence>
<name>A0AAD3E2B4_9CHLO</name>
<dbReference type="InterPro" id="IPR000953">
    <property type="entry name" value="Chromo/chromo_shadow_dom"/>
</dbReference>
<proteinExistence type="predicted"/>
<dbReference type="EMBL" id="BMAR01000043">
    <property type="protein sequence ID" value="GFR51038.1"/>
    <property type="molecule type" value="Genomic_DNA"/>
</dbReference>
<protein>
    <recommendedName>
        <fullName evidence="1">Chromo domain-containing protein</fullName>
    </recommendedName>
</protein>
<dbReference type="PROSITE" id="PS50013">
    <property type="entry name" value="CHROMO_2"/>
    <property type="match status" value="1"/>
</dbReference>
<dbReference type="Proteomes" id="UP001054857">
    <property type="component" value="Unassembled WGS sequence"/>
</dbReference>
<accession>A0AAD3E2B4</accession>